<dbReference type="Pfam" id="PF12844">
    <property type="entry name" value="HTH_19"/>
    <property type="match status" value="1"/>
</dbReference>
<evidence type="ECO:0000313" key="2">
    <source>
        <dbReference type="EMBL" id="RDL44371.1"/>
    </source>
</evidence>
<dbReference type="SUPFAM" id="SSF47413">
    <property type="entry name" value="lambda repressor-like DNA-binding domains"/>
    <property type="match status" value="1"/>
</dbReference>
<comment type="caution">
    <text evidence="2">The sequence shown here is derived from an EMBL/GenBank/DDBJ whole genome shotgun (WGS) entry which is preliminary data.</text>
</comment>
<dbReference type="Proteomes" id="UP000254326">
    <property type="component" value="Unassembled WGS sequence"/>
</dbReference>
<reference evidence="2 3" key="1">
    <citation type="submission" date="2018-06" db="EMBL/GenBank/DDBJ databases">
        <title>Marinomonas sp. YLB-05 draft genome sequence.</title>
        <authorList>
            <person name="Yu L."/>
            <person name="Tang X."/>
        </authorList>
    </citation>
    <scope>NUCLEOTIDE SEQUENCE [LARGE SCALE GENOMIC DNA]</scope>
    <source>
        <strain evidence="2 3">YLB-05</strain>
    </source>
</reference>
<evidence type="ECO:0000313" key="3">
    <source>
        <dbReference type="Proteomes" id="UP000254326"/>
    </source>
</evidence>
<dbReference type="SMART" id="SM00530">
    <property type="entry name" value="HTH_XRE"/>
    <property type="match status" value="1"/>
</dbReference>
<proteinExistence type="predicted"/>
<sequence length="104" mass="11815">MTFGQRLRKAREGKNLTRKHLATIVSKSVSTIKSWELDVHEPAKELQAKIEQRLGLPLGTLSNDTDSSMIEVLNEFNQWVMSLSPEEKKIAAEVMKAFMSQRSI</sequence>
<keyword evidence="3" id="KW-1185">Reference proteome</keyword>
<gene>
    <name evidence="2" type="ORF">DN730_08175</name>
</gene>
<protein>
    <recommendedName>
        <fullName evidence="1">HTH cro/C1-type domain-containing protein</fullName>
    </recommendedName>
</protein>
<evidence type="ECO:0000259" key="1">
    <source>
        <dbReference type="PROSITE" id="PS50943"/>
    </source>
</evidence>
<dbReference type="InterPro" id="IPR010982">
    <property type="entry name" value="Lambda_DNA-bd_dom_sf"/>
</dbReference>
<dbReference type="RefSeq" id="WP_115467634.1">
    <property type="nucleotide sequence ID" value="NZ_QKRA01000003.1"/>
</dbReference>
<dbReference type="GO" id="GO:0003677">
    <property type="term" value="F:DNA binding"/>
    <property type="evidence" value="ECO:0007669"/>
    <property type="project" value="InterPro"/>
</dbReference>
<feature type="domain" description="HTH cro/C1-type" evidence="1">
    <location>
        <begin position="7"/>
        <end position="61"/>
    </location>
</feature>
<dbReference type="CDD" id="cd00093">
    <property type="entry name" value="HTH_XRE"/>
    <property type="match status" value="1"/>
</dbReference>
<name>A0A370U9D0_9GAMM</name>
<dbReference type="AlphaFoldDB" id="A0A370U9D0"/>
<dbReference type="EMBL" id="QKRA01000003">
    <property type="protein sequence ID" value="RDL44371.1"/>
    <property type="molecule type" value="Genomic_DNA"/>
</dbReference>
<organism evidence="2 3">
    <name type="scientific">Marinomonas piezotolerans</name>
    <dbReference type="NCBI Taxonomy" id="2213058"/>
    <lineage>
        <taxon>Bacteria</taxon>
        <taxon>Pseudomonadati</taxon>
        <taxon>Pseudomonadota</taxon>
        <taxon>Gammaproteobacteria</taxon>
        <taxon>Oceanospirillales</taxon>
        <taxon>Oceanospirillaceae</taxon>
        <taxon>Marinomonas</taxon>
    </lineage>
</organism>
<dbReference type="Gene3D" id="1.10.260.40">
    <property type="entry name" value="lambda repressor-like DNA-binding domains"/>
    <property type="match status" value="1"/>
</dbReference>
<dbReference type="PROSITE" id="PS50943">
    <property type="entry name" value="HTH_CROC1"/>
    <property type="match status" value="1"/>
</dbReference>
<accession>A0A370U9D0</accession>
<dbReference type="InterPro" id="IPR001387">
    <property type="entry name" value="Cro/C1-type_HTH"/>
</dbReference>
<dbReference type="OrthoDB" id="6401124at2"/>